<dbReference type="AlphaFoldDB" id="A0A6G1L561"/>
<protein>
    <recommendedName>
        <fullName evidence="2">BTB domain-containing protein</fullName>
    </recommendedName>
</protein>
<feature type="domain" description="BTB" evidence="2">
    <location>
        <begin position="52"/>
        <end position="119"/>
    </location>
</feature>
<organism evidence="3 4">
    <name type="scientific">Teratosphaeria nubilosa</name>
    <dbReference type="NCBI Taxonomy" id="161662"/>
    <lineage>
        <taxon>Eukaryota</taxon>
        <taxon>Fungi</taxon>
        <taxon>Dikarya</taxon>
        <taxon>Ascomycota</taxon>
        <taxon>Pezizomycotina</taxon>
        <taxon>Dothideomycetes</taxon>
        <taxon>Dothideomycetidae</taxon>
        <taxon>Mycosphaerellales</taxon>
        <taxon>Teratosphaeriaceae</taxon>
        <taxon>Teratosphaeria</taxon>
    </lineage>
</organism>
<dbReference type="PROSITE" id="PS50097">
    <property type="entry name" value="BTB"/>
    <property type="match status" value="1"/>
</dbReference>
<feature type="region of interest" description="Disordered" evidence="1">
    <location>
        <begin position="225"/>
        <end position="247"/>
    </location>
</feature>
<dbReference type="InterPro" id="IPR000210">
    <property type="entry name" value="BTB/POZ_dom"/>
</dbReference>
<gene>
    <name evidence="3" type="ORF">EJ03DRAFT_138188</name>
</gene>
<dbReference type="Gene3D" id="3.30.710.10">
    <property type="entry name" value="Potassium Channel Kv1.1, Chain A"/>
    <property type="match status" value="1"/>
</dbReference>
<dbReference type="InterPro" id="IPR011333">
    <property type="entry name" value="SKP1/BTB/POZ_sf"/>
</dbReference>
<reference evidence="3" key="1">
    <citation type="journal article" date="2020" name="Stud. Mycol.">
        <title>101 Dothideomycetes genomes: a test case for predicting lifestyles and emergence of pathogens.</title>
        <authorList>
            <person name="Haridas S."/>
            <person name="Albert R."/>
            <person name="Binder M."/>
            <person name="Bloem J."/>
            <person name="Labutti K."/>
            <person name="Salamov A."/>
            <person name="Andreopoulos B."/>
            <person name="Baker S."/>
            <person name="Barry K."/>
            <person name="Bills G."/>
            <person name="Bluhm B."/>
            <person name="Cannon C."/>
            <person name="Castanera R."/>
            <person name="Culley D."/>
            <person name="Daum C."/>
            <person name="Ezra D."/>
            <person name="Gonzalez J."/>
            <person name="Henrissat B."/>
            <person name="Kuo A."/>
            <person name="Liang C."/>
            <person name="Lipzen A."/>
            <person name="Lutzoni F."/>
            <person name="Magnuson J."/>
            <person name="Mondo S."/>
            <person name="Nolan M."/>
            <person name="Ohm R."/>
            <person name="Pangilinan J."/>
            <person name="Park H.-J."/>
            <person name="Ramirez L."/>
            <person name="Alfaro M."/>
            <person name="Sun H."/>
            <person name="Tritt A."/>
            <person name="Yoshinaga Y."/>
            <person name="Zwiers L.-H."/>
            <person name="Turgeon B."/>
            <person name="Goodwin S."/>
            <person name="Spatafora J."/>
            <person name="Crous P."/>
            <person name="Grigoriev I."/>
        </authorList>
    </citation>
    <scope>NUCLEOTIDE SEQUENCE</scope>
    <source>
        <strain evidence="3">CBS 116005</strain>
    </source>
</reference>
<sequence>MSHATPSSYRLLTSITLRVKFIRSRRPLTLGMAGTILRCDRQKARSLGGNIVEVKVGAAEKVFKIQETLLRATSTFFDAALSRGWQEGQSKIITLPEDDADTFTAYAHWLYTGYIATDDNSSHDFDAQAELFVLGEKLMNTKLRNDVIDIALETARSTEKLPTNCTIDIIYEGTPKGSPARKLMVDIFIACASSEWIDKDPSNANHEFLHELAIGLLDGRQKPKLAEDEPLRLGPASAYHVPEVRDK</sequence>
<dbReference type="PANTHER" id="PTHR47843">
    <property type="entry name" value="BTB DOMAIN-CONTAINING PROTEIN-RELATED"/>
    <property type="match status" value="1"/>
</dbReference>
<accession>A0A6G1L561</accession>
<dbReference type="SUPFAM" id="SSF54695">
    <property type="entry name" value="POZ domain"/>
    <property type="match status" value="1"/>
</dbReference>
<evidence type="ECO:0000313" key="4">
    <source>
        <dbReference type="Proteomes" id="UP000799436"/>
    </source>
</evidence>
<proteinExistence type="predicted"/>
<name>A0A6G1L561_9PEZI</name>
<dbReference type="EMBL" id="ML995849">
    <property type="protein sequence ID" value="KAF2768007.1"/>
    <property type="molecule type" value="Genomic_DNA"/>
</dbReference>
<evidence type="ECO:0000256" key="1">
    <source>
        <dbReference type="SAM" id="MobiDB-lite"/>
    </source>
</evidence>
<evidence type="ECO:0000313" key="3">
    <source>
        <dbReference type="EMBL" id="KAF2768007.1"/>
    </source>
</evidence>
<evidence type="ECO:0000259" key="2">
    <source>
        <dbReference type="PROSITE" id="PS50097"/>
    </source>
</evidence>
<dbReference type="PANTHER" id="PTHR47843:SF2">
    <property type="entry name" value="BTB DOMAIN-CONTAINING PROTEIN"/>
    <property type="match status" value="1"/>
</dbReference>
<dbReference type="Proteomes" id="UP000799436">
    <property type="component" value="Unassembled WGS sequence"/>
</dbReference>
<keyword evidence="4" id="KW-1185">Reference proteome</keyword>
<dbReference type="CDD" id="cd18186">
    <property type="entry name" value="BTB_POZ_ZBTB_KLHL-like"/>
    <property type="match status" value="1"/>
</dbReference>
<dbReference type="OrthoDB" id="1022638at2759"/>